<dbReference type="EMBL" id="BMIA01000004">
    <property type="protein sequence ID" value="GGH48500.1"/>
    <property type="molecule type" value="Genomic_DNA"/>
</dbReference>
<dbReference type="SUPFAM" id="SSF51430">
    <property type="entry name" value="NAD(P)-linked oxidoreductase"/>
    <property type="match status" value="1"/>
</dbReference>
<dbReference type="InterPro" id="IPR036812">
    <property type="entry name" value="NAD(P)_OxRdtase_dom_sf"/>
</dbReference>
<evidence type="ECO:0000256" key="1">
    <source>
        <dbReference type="ARBA" id="ARBA00023002"/>
    </source>
</evidence>
<proteinExistence type="predicted"/>
<sequence>MGLSFSYGHSISKEDSISLLRAAVEKGITFFDTAVEGSLKRLGTDYIDLLYQHRVDPNVPIEDVAGTVKDLITEGKVKYFGLSEAGANTIRKAHAVQPVSALQNEYSLWFRKPEDEIIPLREELGIRLGTAISRKSMAAFVAKVIKNPSYIKMRIRGSASHH</sequence>
<dbReference type="Proteomes" id="UP000600214">
    <property type="component" value="Unassembled WGS sequence"/>
</dbReference>
<feature type="domain" description="NADP-dependent oxidoreductase" evidence="2">
    <location>
        <begin position="35"/>
        <end position="128"/>
    </location>
</feature>
<keyword evidence="1" id="KW-0560">Oxidoreductase</keyword>
<evidence type="ECO:0000313" key="4">
    <source>
        <dbReference type="Proteomes" id="UP000600214"/>
    </source>
</evidence>
<dbReference type="InterPro" id="IPR023210">
    <property type="entry name" value="NADP_OxRdtase_dom"/>
</dbReference>
<dbReference type="PANTHER" id="PTHR43625">
    <property type="entry name" value="AFLATOXIN B1 ALDEHYDE REDUCTASE"/>
    <property type="match status" value="1"/>
</dbReference>
<dbReference type="Gene3D" id="3.20.20.100">
    <property type="entry name" value="NADP-dependent oxidoreductase domain"/>
    <property type="match status" value="1"/>
</dbReference>
<protein>
    <recommendedName>
        <fullName evidence="2">NADP-dependent oxidoreductase domain-containing protein</fullName>
    </recommendedName>
</protein>
<keyword evidence="4" id="KW-1185">Reference proteome</keyword>
<comment type="caution">
    <text evidence="3">The sequence shown here is derived from an EMBL/GenBank/DDBJ whole genome shotgun (WGS) entry which is preliminary data.</text>
</comment>
<evidence type="ECO:0000313" key="3">
    <source>
        <dbReference type="EMBL" id="GGH48500.1"/>
    </source>
</evidence>
<evidence type="ECO:0000259" key="2">
    <source>
        <dbReference type="Pfam" id="PF00248"/>
    </source>
</evidence>
<dbReference type="Pfam" id="PF00248">
    <property type="entry name" value="Aldo_ket_red"/>
    <property type="match status" value="1"/>
</dbReference>
<dbReference type="PANTHER" id="PTHR43625:SF27">
    <property type="entry name" value="ALDO-KETO REDUCTASE"/>
    <property type="match status" value="1"/>
</dbReference>
<dbReference type="InterPro" id="IPR050791">
    <property type="entry name" value="Aldo-Keto_reductase"/>
</dbReference>
<name>A0ABQ1Z642_9BACT</name>
<organism evidence="3 4">
    <name type="scientific">Dyadobacter endophyticus</name>
    <dbReference type="NCBI Taxonomy" id="1749036"/>
    <lineage>
        <taxon>Bacteria</taxon>
        <taxon>Pseudomonadati</taxon>
        <taxon>Bacteroidota</taxon>
        <taxon>Cytophagia</taxon>
        <taxon>Cytophagales</taxon>
        <taxon>Spirosomataceae</taxon>
        <taxon>Dyadobacter</taxon>
    </lineage>
</organism>
<reference evidence="4" key="1">
    <citation type="journal article" date="2019" name="Int. J. Syst. Evol. Microbiol.">
        <title>The Global Catalogue of Microorganisms (GCM) 10K type strain sequencing project: providing services to taxonomists for standard genome sequencing and annotation.</title>
        <authorList>
            <consortium name="The Broad Institute Genomics Platform"/>
            <consortium name="The Broad Institute Genome Sequencing Center for Infectious Disease"/>
            <person name="Wu L."/>
            <person name="Ma J."/>
        </authorList>
    </citation>
    <scope>NUCLEOTIDE SEQUENCE [LARGE SCALE GENOMIC DNA]</scope>
    <source>
        <strain evidence="4">CGMCC 1.15288</strain>
    </source>
</reference>
<accession>A0ABQ1Z642</accession>
<gene>
    <name evidence="3" type="ORF">GCM10007423_49770</name>
</gene>